<reference evidence="2" key="2">
    <citation type="journal article" date="2009" name="Fungal Genet. Biol.">
        <title>The 2008 update of the Aspergillus nidulans genome annotation: a community effort.</title>
        <authorList>
            <person name="Wortman J.R."/>
            <person name="Gilsenan J.M."/>
            <person name="Joardar V."/>
            <person name="Deegan J."/>
            <person name="Clutterbuck J."/>
            <person name="Andersen M.R."/>
            <person name="Archer D."/>
            <person name="Bencina M."/>
            <person name="Braus G."/>
            <person name="Coutinho P."/>
            <person name="von Dohren H."/>
            <person name="Doonan J."/>
            <person name="Driessen A.J."/>
            <person name="Durek P."/>
            <person name="Espeso E."/>
            <person name="Fekete E."/>
            <person name="Flipphi M."/>
            <person name="Estrada C.G."/>
            <person name="Geysens S."/>
            <person name="Goldman G."/>
            <person name="de Groot P.W."/>
            <person name="Hansen K."/>
            <person name="Harris S.D."/>
            <person name="Heinekamp T."/>
            <person name="Helmstaedt K."/>
            <person name="Henrissat B."/>
            <person name="Hofmann G."/>
            <person name="Homan T."/>
            <person name="Horio T."/>
            <person name="Horiuchi H."/>
            <person name="James S."/>
            <person name="Jones M."/>
            <person name="Karaffa L."/>
            <person name="Karanyi Z."/>
            <person name="Kato M."/>
            <person name="Keller N."/>
            <person name="Kelly D.E."/>
            <person name="Kiel J.A."/>
            <person name="Kim J.M."/>
            <person name="van der Klei I.J."/>
            <person name="Klis F.M."/>
            <person name="Kovalchuk A."/>
            <person name="Krasevec N."/>
            <person name="Kubicek C.P."/>
            <person name="Liu B."/>
            <person name="Maccabe A."/>
            <person name="Meyer V."/>
            <person name="Mirabito P."/>
            <person name="Miskei M."/>
            <person name="Mos M."/>
            <person name="Mullins J."/>
            <person name="Nelson D.R."/>
            <person name="Nielsen J."/>
            <person name="Oakley B.R."/>
            <person name="Osmani S.A."/>
            <person name="Pakula T."/>
            <person name="Paszewski A."/>
            <person name="Paulsen I."/>
            <person name="Pilsyk S."/>
            <person name="Pocsi I."/>
            <person name="Punt P.J."/>
            <person name="Ram A.F."/>
            <person name="Ren Q."/>
            <person name="Robellet X."/>
            <person name="Robson G."/>
            <person name="Seiboth B."/>
            <person name="van Solingen P."/>
            <person name="Specht T."/>
            <person name="Sun J."/>
            <person name="Taheri-Talesh N."/>
            <person name="Takeshita N."/>
            <person name="Ussery D."/>
            <person name="vanKuyk P.A."/>
            <person name="Visser H."/>
            <person name="van de Vondervoort P.J."/>
            <person name="de Vries R.P."/>
            <person name="Walton J."/>
            <person name="Xiang X."/>
            <person name="Xiong Y."/>
            <person name="Zeng A.P."/>
            <person name="Brandt B.W."/>
            <person name="Cornell M.J."/>
            <person name="van den Hondel C.A."/>
            <person name="Visser J."/>
            <person name="Oliver S.G."/>
            <person name="Turner G."/>
        </authorList>
    </citation>
    <scope>GENOME REANNOTATION</scope>
    <source>
        <strain evidence="2">FGSC A4 / ATCC 38163 / CBS 112.46 / NRRL 194 / M139</strain>
    </source>
</reference>
<protein>
    <submittedName>
        <fullName evidence="1">Uncharacterized protein</fullName>
    </submittedName>
</protein>
<dbReference type="RefSeq" id="XP_050467200.1">
    <property type="nucleotide sequence ID" value="XM_050611147.1"/>
</dbReference>
<gene>
    <name evidence="1" type="ORF">ANIA_11534</name>
</gene>
<evidence type="ECO:0000313" key="2">
    <source>
        <dbReference type="Proteomes" id="UP000000560"/>
    </source>
</evidence>
<reference evidence="2" key="1">
    <citation type="journal article" date="2005" name="Nature">
        <title>Sequencing of Aspergillus nidulans and comparative analysis with A. fumigatus and A. oryzae.</title>
        <authorList>
            <person name="Galagan J.E."/>
            <person name="Calvo S.E."/>
            <person name="Cuomo C."/>
            <person name="Ma L.J."/>
            <person name="Wortman J.R."/>
            <person name="Batzoglou S."/>
            <person name="Lee S.I."/>
            <person name="Basturkmen M."/>
            <person name="Spevak C.C."/>
            <person name="Clutterbuck J."/>
            <person name="Kapitonov V."/>
            <person name="Jurka J."/>
            <person name="Scazzocchio C."/>
            <person name="Farman M."/>
            <person name="Butler J."/>
            <person name="Purcell S."/>
            <person name="Harris S."/>
            <person name="Braus G.H."/>
            <person name="Draht O."/>
            <person name="Busch S."/>
            <person name="D'Enfert C."/>
            <person name="Bouchier C."/>
            <person name="Goldman G.H."/>
            <person name="Bell-Pedersen D."/>
            <person name="Griffiths-Jones S."/>
            <person name="Doonan J.H."/>
            <person name="Yu J."/>
            <person name="Vienken K."/>
            <person name="Pain A."/>
            <person name="Freitag M."/>
            <person name="Selker E.U."/>
            <person name="Archer D.B."/>
            <person name="Penalva M.A."/>
            <person name="Oakley B.R."/>
            <person name="Momany M."/>
            <person name="Tanaka T."/>
            <person name="Kumagai T."/>
            <person name="Asai K."/>
            <person name="Machida M."/>
            <person name="Nierman W.C."/>
            <person name="Denning D.W."/>
            <person name="Caddick M."/>
            <person name="Hynes M."/>
            <person name="Paoletti M."/>
            <person name="Fischer R."/>
            <person name="Miller B."/>
            <person name="Dyer P."/>
            <person name="Sachs M.S."/>
            <person name="Osmani S.A."/>
            <person name="Birren B.W."/>
        </authorList>
    </citation>
    <scope>NUCLEOTIDE SEQUENCE [LARGE SCALE GENOMIC DNA]</scope>
    <source>
        <strain evidence="2">FGSC A4 / ATCC 38163 / CBS 112.46 / NRRL 194 / M139</strain>
    </source>
</reference>
<keyword evidence="2" id="KW-1185">Reference proteome</keyword>
<dbReference type="GeneID" id="74897106"/>
<organism evidence="1 2">
    <name type="scientific">Emericella nidulans (strain FGSC A4 / ATCC 38163 / CBS 112.46 / NRRL 194 / M139)</name>
    <name type="common">Aspergillus nidulans</name>
    <dbReference type="NCBI Taxonomy" id="227321"/>
    <lineage>
        <taxon>Eukaryota</taxon>
        <taxon>Fungi</taxon>
        <taxon>Dikarya</taxon>
        <taxon>Ascomycota</taxon>
        <taxon>Pezizomycotina</taxon>
        <taxon>Eurotiomycetes</taxon>
        <taxon>Eurotiomycetidae</taxon>
        <taxon>Eurotiales</taxon>
        <taxon>Aspergillaceae</taxon>
        <taxon>Aspergillus</taxon>
        <taxon>Aspergillus subgen. Nidulantes</taxon>
    </lineage>
</organism>
<name>C8V363_EMENI</name>
<dbReference type="EMBL" id="BN001301">
    <property type="protein sequence ID" value="CBF71768.1"/>
    <property type="molecule type" value="Genomic_DNA"/>
</dbReference>
<proteinExistence type="predicted"/>
<dbReference type="AlphaFoldDB" id="C8V363"/>
<dbReference type="InParanoid" id="C8V363"/>
<accession>C8V363</accession>
<dbReference type="Proteomes" id="UP000000560">
    <property type="component" value="Chromosome I"/>
</dbReference>
<dbReference type="HOGENOM" id="CLU_2922615_0_0_1"/>
<dbReference type="KEGG" id="ani:ANIA_11534"/>
<evidence type="ECO:0000313" key="1">
    <source>
        <dbReference type="EMBL" id="CBF71768.1"/>
    </source>
</evidence>
<sequence length="61" mass="6543">MPTSRPTTIAWIARVTAEVGPTPATYANQHAKCLLDQPLPGICLILASRDGRCLSIAQCYS</sequence>